<reference evidence="2 3" key="1">
    <citation type="submission" date="2013-03" db="EMBL/GenBank/DDBJ databases">
        <title>The Genome Sequence of Capronia coronata CBS 617.96.</title>
        <authorList>
            <consortium name="The Broad Institute Genomics Platform"/>
            <person name="Cuomo C."/>
            <person name="de Hoog S."/>
            <person name="Gorbushina A."/>
            <person name="Walker B."/>
            <person name="Young S.K."/>
            <person name="Zeng Q."/>
            <person name="Gargeya S."/>
            <person name="Fitzgerald M."/>
            <person name="Haas B."/>
            <person name="Abouelleil A."/>
            <person name="Allen A.W."/>
            <person name="Alvarado L."/>
            <person name="Arachchi H.M."/>
            <person name="Berlin A.M."/>
            <person name="Chapman S.B."/>
            <person name="Gainer-Dewar J."/>
            <person name="Goldberg J."/>
            <person name="Griggs A."/>
            <person name="Gujja S."/>
            <person name="Hansen M."/>
            <person name="Howarth C."/>
            <person name="Imamovic A."/>
            <person name="Ireland A."/>
            <person name="Larimer J."/>
            <person name="McCowan C."/>
            <person name="Murphy C."/>
            <person name="Pearson M."/>
            <person name="Poon T.W."/>
            <person name="Priest M."/>
            <person name="Roberts A."/>
            <person name="Saif S."/>
            <person name="Shea T."/>
            <person name="Sisk P."/>
            <person name="Sykes S."/>
            <person name="Wortman J."/>
            <person name="Nusbaum C."/>
            <person name="Birren B."/>
        </authorList>
    </citation>
    <scope>NUCLEOTIDE SEQUENCE [LARGE SCALE GENOMIC DNA]</scope>
    <source>
        <strain evidence="2 3">CBS 617.96</strain>
    </source>
</reference>
<dbReference type="HOGENOM" id="CLU_2903992_0_0_1"/>
<comment type="caution">
    <text evidence="2">The sequence shown here is derived from an EMBL/GenBank/DDBJ whole genome shotgun (WGS) entry which is preliminary data.</text>
</comment>
<accession>W9YPI2</accession>
<dbReference type="GeneID" id="19159149"/>
<feature type="region of interest" description="Disordered" evidence="1">
    <location>
        <begin position="1"/>
        <end position="27"/>
    </location>
</feature>
<gene>
    <name evidence="2" type="ORF">A1O1_04265</name>
</gene>
<protein>
    <submittedName>
        <fullName evidence="2">Uncharacterized protein</fullName>
    </submittedName>
</protein>
<sequence length="62" mass="6889">MRQFEQECEQEASNVQDGDDGLPLLPSTEHFRKGAEKLLTEFAENPVPDLADLCAEQGQVGR</sequence>
<proteinExistence type="predicted"/>
<dbReference type="OrthoDB" id="4161430at2759"/>
<dbReference type="Proteomes" id="UP000019484">
    <property type="component" value="Unassembled WGS sequence"/>
</dbReference>
<name>W9YPI2_9EURO</name>
<dbReference type="AlphaFoldDB" id="W9YPI2"/>
<feature type="compositionally biased region" description="Acidic residues" evidence="1">
    <location>
        <begin position="1"/>
        <end position="10"/>
    </location>
</feature>
<evidence type="ECO:0000256" key="1">
    <source>
        <dbReference type="SAM" id="MobiDB-lite"/>
    </source>
</evidence>
<organism evidence="2 3">
    <name type="scientific">Capronia coronata CBS 617.96</name>
    <dbReference type="NCBI Taxonomy" id="1182541"/>
    <lineage>
        <taxon>Eukaryota</taxon>
        <taxon>Fungi</taxon>
        <taxon>Dikarya</taxon>
        <taxon>Ascomycota</taxon>
        <taxon>Pezizomycotina</taxon>
        <taxon>Eurotiomycetes</taxon>
        <taxon>Chaetothyriomycetidae</taxon>
        <taxon>Chaetothyriales</taxon>
        <taxon>Herpotrichiellaceae</taxon>
        <taxon>Capronia</taxon>
    </lineage>
</organism>
<evidence type="ECO:0000313" key="3">
    <source>
        <dbReference type="Proteomes" id="UP000019484"/>
    </source>
</evidence>
<dbReference type="RefSeq" id="XP_007723350.1">
    <property type="nucleotide sequence ID" value="XM_007725160.1"/>
</dbReference>
<keyword evidence="3" id="KW-1185">Reference proteome</keyword>
<dbReference type="EMBL" id="AMWN01000003">
    <property type="protein sequence ID" value="EXJ91156.1"/>
    <property type="molecule type" value="Genomic_DNA"/>
</dbReference>
<evidence type="ECO:0000313" key="2">
    <source>
        <dbReference type="EMBL" id="EXJ91156.1"/>
    </source>
</evidence>